<evidence type="ECO:0000313" key="2">
    <source>
        <dbReference type="Proteomes" id="UP000655523"/>
    </source>
</evidence>
<comment type="caution">
    <text evidence="1">The sequence shown here is derived from an EMBL/GenBank/DDBJ whole genome shotgun (WGS) entry which is preliminary data.</text>
</comment>
<sequence length="53" mass="5996">MIRKFDNFYRRHPRVSLAGMILAAFVTLCMADKADRDNTAALRLQLLSVRGAT</sequence>
<keyword evidence="2" id="KW-1185">Reference proteome</keyword>
<reference evidence="1 2" key="1">
    <citation type="submission" date="2019-11" db="EMBL/GenBank/DDBJ databases">
        <title>Metabolism of dissolved organic matter in forest soils.</title>
        <authorList>
            <person name="Cyle K.T."/>
            <person name="Wilhelm R.C."/>
            <person name="Martinez C.E."/>
        </authorList>
    </citation>
    <scope>NUCLEOTIDE SEQUENCE [LARGE SCALE GENOMIC DNA]</scope>
    <source>
        <strain evidence="1 2">5N</strain>
    </source>
</reference>
<evidence type="ECO:0000313" key="1">
    <source>
        <dbReference type="EMBL" id="NPT59044.1"/>
    </source>
</evidence>
<proteinExistence type="predicted"/>
<organism evidence="1 2">
    <name type="scientific">Paraburkholderia elongata</name>
    <dbReference type="NCBI Taxonomy" id="2675747"/>
    <lineage>
        <taxon>Bacteria</taxon>
        <taxon>Pseudomonadati</taxon>
        <taxon>Pseudomonadota</taxon>
        <taxon>Betaproteobacteria</taxon>
        <taxon>Burkholderiales</taxon>
        <taxon>Burkholderiaceae</taxon>
        <taxon>Paraburkholderia</taxon>
    </lineage>
</organism>
<gene>
    <name evidence="1" type="ORF">GNZ13_31915</name>
</gene>
<protein>
    <submittedName>
        <fullName evidence="1">Uncharacterized protein</fullName>
    </submittedName>
</protein>
<dbReference type="AlphaFoldDB" id="A0A972NVB0"/>
<dbReference type="Proteomes" id="UP000655523">
    <property type="component" value="Unassembled WGS sequence"/>
</dbReference>
<name>A0A972NVB0_9BURK</name>
<accession>A0A972NVB0</accession>
<dbReference type="EMBL" id="WOEZ01000185">
    <property type="protein sequence ID" value="NPT59044.1"/>
    <property type="molecule type" value="Genomic_DNA"/>
</dbReference>
<dbReference type="RefSeq" id="WP_172172033.1">
    <property type="nucleotide sequence ID" value="NZ_WOEZ01000185.1"/>
</dbReference>